<proteinExistence type="predicted"/>
<evidence type="ECO:0000313" key="2">
    <source>
        <dbReference type="Proteomes" id="UP001432322"/>
    </source>
</evidence>
<accession>A0AAV5WU20</accession>
<dbReference type="Proteomes" id="UP001432322">
    <property type="component" value="Unassembled WGS sequence"/>
</dbReference>
<sequence length="137" mass="15574">MRPQLLLGRSRTSLTGRGYGSDRVSIVSGYGSRRSVSHATGEDFLDALEQIRVETADHEVVVVDVVVSVVVLARRHHAARGRRDSRGERLLREYRCDERIVRYLGADDCRLACLEACALCSRVQRIAEEWMRRHPAR</sequence>
<gene>
    <name evidence="1" type="ORF">PFISCL1PPCAC_25402</name>
</gene>
<reference evidence="1" key="1">
    <citation type="submission" date="2023-10" db="EMBL/GenBank/DDBJ databases">
        <title>Genome assembly of Pristionchus species.</title>
        <authorList>
            <person name="Yoshida K."/>
            <person name="Sommer R.J."/>
        </authorList>
    </citation>
    <scope>NUCLEOTIDE SEQUENCE</scope>
    <source>
        <strain evidence="1">RS5133</strain>
    </source>
</reference>
<dbReference type="EMBL" id="BTSY01000006">
    <property type="protein sequence ID" value="GMT34105.1"/>
    <property type="molecule type" value="Genomic_DNA"/>
</dbReference>
<name>A0AAV5WU20_9BILA</name>
<keyword evidence="2" id="KW-1185">Reference proteome</keyword>
<organism evidence="1 2">
    <name type="scientific">Pristionchus fissidentatus</name>
    <dbReference type="NCBI Taxonomy" id="1538716"/>
    <lineage>
        <taxon>Eukaryota</taxon>
        <taxon>Metazoa</taxon>
        <taxon>Ecdysozoa</taxon>
        <taxon>Nematoda</taxon>
        <taxon>Chromadorea</taxon>
        <taxon>Rhabditida</taxon>
        <taxon>Rhabditina</taxon>
        <taxon>Diplogasteromorpha</taxon>
        <taxon>Diplogasteroidea</taxon>
        <taxon>Neodiplogasteridae</taxon>
        <taxon>Pristionchus</taxon>
    </lineage>
</organism>
<comment type="caution">
    <text evidence="1">The sequence shown here is derived from an EMBL/GenBank/DDBJ whole genome shotgun (WGS) entry which is preliminary data.</text>
</comment>
<feature type="non-terminal residue" evidence="1">
    <location>
        <position position="137"/>
    </location>
</feature>
<protein>
    <submittedName>
        <fullName evidence="1">Uncharacterized protein</fullName>
    </submittedName>
</protein>
<evidence type="ECO:0000313" key="1">
    <source>
        <dbReference type="EMBL" id="GMT34105.1"/>
    </source>
</evidence>
<dbReference type="AlphaFoldDB" id="A0AAV5WU20"/>